<evidence type="ECO:0000313" key="2">
    <source>
        <dbReference type="Proteomes" id="UP000053611"/>
    </source>
</evidence>
<dbReference type="EMBL" id="KQ087234">
    <property type="protein sequence ID" value="KLT40448.1"/>
    <property type="molecule type" value="Genomic_DNA"/>
</dbReference>
<reference evidence="1 2" key="1">
    <citation type="submission" date="2015-03" db="EMBL/GenBank/DDBJ databases">
        <title>Genomics and transcriptomics of the oil-accumulating basidiomycete yeast T. oleaginosus allow insights into substrate utilization and the diverse evolutionary trajectories of mating systems in fungi.</title>
        <authorList>
            <consortium name="DOE Joint Genome Institute"/>
            <person name="Kourist R."/>
            <person name="Kracht O."/>
            <person name="Bracharz F."/>
            <person name="Lipzen A."/>
            <person name="Nolan M."/>
            <person name="Ohm R."/>
            <person name="Grigoriev I."/>
            <person name="Sun S."/>
            <person name="Heitman J."/>
            <person name="Bruck T."/>
            <person name="Nowrousian M."/>
        </authorList>
    </citation>
    <scope>NUCLEOTIDE SEQUENCE [LARGE SCALE GENOMIC DNA]</scope>
    <source>
        <strain evidence="1 2">IBC0246</strain>
    </source>
</reference>
<accession>A0A0J0XHA4</accession>
<keyword evidence="2" id="KW-1185">Reference proteome</keyword>
<protein>
    <submittedName>
        <fullName evidence="1">Uncharacterized protein</fullName>
    </submittedName>
</protein>
<dbReference type="AlphaFoldDB" id="A0A0J0XHA4"/>
<evidence type="ECO:0000313" key="1">
    <source>
        <dbReference type="EMBL" id="KLT40448.1"/>
    </source>
</evidence>
<sequence length="141" mass="16078">MLPRWRLGWIVVVPSAVRDGEESEVRGGVEASREAPSIAGQCGSPKQQRGNVMMRRTEVRDEGCTAHVLVARIRQDTPRSMLIDKILQLVVKRYVVRRRAVRPKSCGDQEQPDEVTLCLRDMARSQLLRLLQLAQYLWTVV</sequence>
<dbReference type="RefSeq" id="XP_018276939.1">
    <property type="nucleotide sequence ID" value="XM_018419576.1"/>
</dbReference>
<gene>
    <name evidence="1" type="ORF">CC85DRAFT_149462</name>
</gene>
<dbReference type="Proteomes" id="UP000053611">
    <property type="component" value="Unassembled WGS sequence"/>
</dbReference>
<organism evidence="1 2">
    <name type="scientific">Cutaneotrichosporon oleaginosum</name>
    <dbReference type="NCBI Taxonomy" id="879819"/>
    <lineage>
        <taxon>Eukaryota</taxon>
        <taxon>Fungi</taxon>
        <taxon>Dikarya</taxon>
        <taxon>Basidiomycota</taxon>
        <taxon>Agaricomycotina</taxon>
        <taxon>Tremellomycetes</taxon>
        <taxon>Trichosporonales</taxon>
        <taxon>Trichosporonaceae</taxon>
        <taxon>Cutaneotrichosporon</taxon>
    </lineage>
</organism>
<proteinExistence type="predicted"/>
<name>A0A0J0XHA4_9TREE</name>
<dbReference type="GeneID" id="28980179"/>